<dbReference type="InterPro" id="IPR015424">
    <property type="entry name" value="PyrdxlP-dep_Trfase"/>
</dbReference>
<evidence type="ECO:0000256" key="12">
    <source>
        <dbReference type="ARBA" id="ARBA00022989"/>
    </source>
</evidence>
<dbReference type="GO" id="GO:0004758">
    <property type="term" value="F:serine C-palmitoyltransferase activity"/>
    <property type="evidence" value="ECO:0007669"/>
    <property type="project" value="UniProtKB-EC"/>
</dbReference>
<dbReference type="OrthoDB" id="65434at2759"/>
<keyword evidence="8" id="KW-0812">Transmembrane</keyword>
<dbReference type="PROSITE" id="PS00599">
    <property type="entry name" value="AA_TRANSFER_CLASS_2"/>
    <property type="match status" value="1"/>
</dbReference>
<dbReference type="eggNOG" id="KOG1357">
    <property type="taxonomic scope" value="Eukaryota"/>
</dbReference>
<evidence type="ECO:0000256" key="10">
    <source>
        <dbReference type="ARBA" id="ARBA00022898"/>
    </source>
</evidence>
<dbReference type="PANTHER" id="PTHR13693:SF3">
    <property type="entry name" value="LD36009P"/>
    <property type="match status" value="1"/>
</dbReference>
<evidence type="ECO:0000256" key="6">
    <source>
        <dbReference type="ARBA" id="ARBA00013220"/>
    </source>
</evidence>
<name>A0A0D2X107_CAPO3</name>
<keyword evidence="21" id="KW-1185">Reference proteome</keyword>
<organism evidence="20 21">
    <name type="scientific">Capsaspora owczarzaki (strain ATCC 30864)</name>
    <dbReference type="NCBI Taxonomy" id="595528"/>
    <lineage>
        <taxon>Eukaryota</taxon>
        <taxon>Filasterea</taxon>
        <taxon>Capsaspora</taxon>
    </lineage>
</organism>
<dbReference type="InterPro" id="IPR015422">
    <property type="entry name" value="PyrdxlP-dep_Trfase_small"/>
</dbReference>
<evidence type="ECO:0000256" key="2">
    <source>
        <dbReference type="ARBA" id="ARBA00004389"/>
    </source>
</evidence>
<gene>
    <name evidence="20" type="ORF">CAOG_001369</name>
</gene>
<evidence type="ECO:0000256" key="13">
    <source>
        <dbReference type="ARBA" id="ARBA00023098"/>
    </source>
</evidence>
<dbReference type="GO" id="GO:0030170">
    <property type="term" value="F:pyridoxal phosphate binding"/>
    <property type="evidence" value="ECO:0007669"/>
    <property type="project" value="InterPro"/>
</dbReference>
<accession>A0A0D2X107</accession>
<dbReference type="FunCoup" id="A0A0D2X107">
    <property type="interactions" value="136"/>
</dbReference>
<dbReference type="InterPro" id="IPR015421">
    <property type="entry name" value="PyrdxlP-dep_Trfase_major"/>
</dbReference>
<dbReference type="OMA" id="QPRANGC"/>
<dbReference type="Proteomes" id="UP000008743">
    <property type="component" value="Unassembled WGS sequence"/>
</dbReference>
<keyword evidence="11" id="KW-0746">Sphingolipid metabolism</keyword>
<dbReference type="Gene3D" id="3.90.1150.10">
    <property type="entry name" value="Aspartate Aminotransferase, domain 1"/>
    <property type="match status" value="1"/>
</dbReference>
<evidence type="ECO:0000256" key="4">
    <source>
        <dbReference type="ARBA" id="ARBA00004991"/>
    </source>
</evidence>
<keyword evidence="7 20" id="KW-0808">Transferase</keyword>
<evidence type="ECO:0000256" key="8">
    <source>
        <dbReference type="ARBA" id="ARBA00022692"/>
    </source>
</evidence>
<evidence type="ECO:0000256" key="17">
    <source>
        <dbReference type="RuleBase" id="RU003693"/>
    </source>
</evidence>
<dbReference type="Pfam" id="PF00155">
    <property type="entry name" value="Aminotran_1_2"/>
    <property type="match status" value="1"/>
</dbReference>
<evidence type="ECO:0000256" key="11">
    <source>
        <dbReference type="ARBA" id="ARBA00022919"/>
    </source>
</evidence>
<keyword evidence="15" id="KW-0012">Acyltransferase</keyword>
<evidence type="ECO:0000256" key="14">
    <source>
        <dbReference type="ARBA" id="ARBA00023136"/>
    </source>
</evidence>
<evidence type="ECO:0000256" key="9">
    <source>
        <dbReference type="ARBA" id="ARBA00022824"/>
    </source>
</evidence>
<dbReference type="RefSeq" id="XP_004349889.1">
    <property type="nucleotide sequence ID" value="XM_004349839.2"/>
</dbReference>
<evidence type="ECO:0000259" key="19">
    <source>
        <dbReference type="Pfam" id="PF00155"/>
    </source>
</evidence>
<dbReference type="InterPro" id="IPR001917">
    <property type="entry name" value="Aminotrans_II_pyridoxalP_BS"/>
</dbReference>
<comment type="cofactor">
    <cofactor evidence="1 17">
        <name>pyridoxal 5'-phosphate</name>
        <dbReference type="ChEBI" id="CHEBI:597326"/>
    </cofactor>
</comment>
<dbReference type="STRING" id="595528.A0A0D2X107"/>
<dbReference type="EMBL" id="KE346361">
    <property type="protein sequence ID" value="KJE89979.1"/>
    <property type="molecule type" value="Genomic_DNA"/>
</dbReference>
<dbReference type="AlphaFoldDB" id="A0A0D2X107"/>
<keyword evidence="10 17" id="KW-0663">Pyridoxal phosphate</keyword>
<dbReference type="FunFam" id="3.40.640.10:FF:000047">
    <property type="entry name" value="serine palmitoyltransferase 2 isoform X1"/>
    <property type="match status" value="1"/>
</dbReference>
<dbReference type="InterPro" id="IPR050087">
    <property type="entry name" value="AON_synthase_class-II"/>
</dbReference>
<feature type="domain" description="Aminotransferase class I/classII large" evidence="19">
    <location>
        <begin position="126"/>
        <end position="484"/>
    </location>
</feature>
<dbReference type="GO" id="GO:0046513">
    <property type="term" value="P:ceramide biosynthetic process"/>
    <property type="evidence" value="ECO:0007669"/>
    <property type="project" value="TreeGrafter"/>
</dbReference>
<comment type="catalytic activity">
    <reaction evidence="16">
        <text>L-serine + hexadecanoyl-CoA + H(+) = 3-oxosphinganine + CO2 + CoA</text>
        <dbReference type="Rhea" id="RHEA:14761"/>
        <dbReference type="ChEBI" id="CHEBI:15378"/>
        <dbReference type="ChEBI" id="CHEBI:16526"/>
        <dbReference type="ChEBI" id="CHEBI:33384"/>
        <dbReference type="ChEBI" id="CHEBI:57287"/>
        <dbReference type="ChEBI" id="CHEBI:57379"/>
        <dbReference type="ChEBI" id="CHEBI:58299"/>
        <dbReference type="EC" id="2.3.1.50"/>
    </reaction>
</comment>
<evidence type="ECO:0000256" key="15">
    <source>
        <dbReference type="ARBA" id="ARBA00023315"/>
    </source>
</evidence>
<evidence type="ECO:0000256" key="16">
    <source>
        <dbReference type="ARBA" id="ARBA00048528"/>
    </source>
</evidence>
<dbReference type="PhylomeDB" id="A0A0D2X107"/>
<keyword evidence="12" id="KW-1133">Transmembrane helix</keyword>
<evidence type="ECO:0000256" key="3">
    <source>
        <dbReference type="ARBA" id="ARBA00004760"/>
    </source>
</evidence>
<evidence type="ECO:0000256" key="5">
    <source>
        <dbReference type="ARBA" id="ARBA00008392"/>
    </source>
</evidence>
<comment type="pathway">
    <text evidence="3">Lipid metabolism; sphingolipid metabolism.</text>
</comment>
<proteinExistence type="inferred from homology"/>
<dbReference type="CDD" id="cd06454">
    <property type="entry name" value="KBL_like"/>
    <property type="match status" value="1"/>
</dbReference>
<comment type="pathway">
    <text evidence="4">Sphingolipid metabolism.</text>
</comment>
<dbReference type="GO" id="GO:0017059">
    <property type="term" value="C:serine palmitoyltransferase complex"/>
    <property type="evidence" value="ECO:0007669"/>
    <property type="project" value="TreeGrafter"/>
</dbReference>
<dbReference type="InParanoid" id="A0A0D2X107"/>
<dbReference type="Gene3D" id="3.40.640.10">
    <property type="entry name" value="Type I PLP-dependent aspartate aminotransferase-like (Major domain)"/>
    <property type="match status" value="1"/>
</dbReference>
<dbReference type="InterPro" id="IPR004839">
    <property type="entry name" value="Aminotransferase_I/II_large"/>
</dbReference>
<sequence length="508" mass="56403">MVKGDETKSKRPAPAAEQEEFEETPLRTAIWTYLGYAILILFGHFRDFLRDWGIEKTKFKRETGMQGFVPLFADFEAFYTRNLYMRIRDCWNRPISSVPGSHFDVLERATDDYNWNFRMTGRKIPLLNLGSYNYLGFAQNEGPCADAAAQAIREYGVASASSRTELGTSELHVKLEKLVAEFLGKEDAVVVGMGFATNSTIIPILCGKGSLVISDELNHASLVLGCRLSGASIQVFKHNDIEALERLLKRAVVEGQPRTHRPWKKIVIVVEGIYSMEGSIFRLPELIALKKKYKAYLWLDEAHSVGALGAHGRGVTEFHNVDPADVDIMMGTFTKSFGSAGGYCAGSKEIINHMRTHAHSSFHATSMSAPVAQQIISSMTVIMGRDGTDDGQRRIAQLADNARFFRTELKKMGFIVYGNDASPIVPLMIFQASKIAAFSRECLKRGVGIVVVGFPATPIITSRARFCLSASHTREDLEKALAVISEVGNLLGMKVSQKTPSRDYVLRR</sequence>
<comment type="similarity">
    <text evidence="5 17">Belongs to the class-II pyridoxal-phosphate-dependent aminotransferase family.</text>
</comment>
<feature type="region of interest" description="Disordered" evidence="18">
    <location>
        <begin position="1"/>
        <end position="20"/>
    </location>
</feature>
<protein>
    <recommendedName>
        <fullName evidence="6">serine C-palmitoyltransferase</fullName>
        <ecNumber evidence="6">2.3.1.50</ecNumber>
    </recommendedName>
</protein>
<dbReference type="EC" id="2.3.1.50" evidence="6"/>
<evidence type="ECO:0000256" key="18">
    <source>
        <dbReference type="SAM" id="MobiDB-lite"/>
    </source>
</evidence>
<dbReference type="SUPFAM" id="SSF53383">
    <property type="entry name" value="PLP-dependent transferases"/>
    <property type="match status" value="1"/>
</dbReference>
<evidence type="ECO:0000313" key="21">
    <source>
        <dbReference type="Proteomes" id="UP000008743"/>
    </source>
</evidence>
<evidence type="ECO:0000256" key="1">
    <source>
        <dbReference type="ARBA" id="ARBA00001933"/>
    </source>
</evidence>
<keyword evidence="14" id="KW-0472">Membrane</keyword>
<evidence type="ECO:0000313" key="20">
    <source>
        <dbReference type="EMBL" id="KJE89979.1"/>
    </source>
</evidence>
<reference evidence="21" key="1">
    <citation type="submission" date="2011-02" db="EMBL/GenBank/DDBJ databases">
        <title>The Genome Sequence of Capsaspora owczarzaki ATCC 30864.</title>
        <authorList>
            <person name="Russ C."/>
            <person name="Cuomo C."/>
            <person name="Burger G."/>
            <person name="Gray M.W."/>
            <person name="Holland P.W.H."/>
            <person name="King N."/>
            <person name="Lang F.B.F."/>
            <person name="Roger A.J."/>
            <person name="Ruiz-Trillo I."/>
            <person name="Young S.K."/>
            <person name="Zeng Q."/>
            <person name="Gargeya S."/>
            <person name="Alvarado L."/>
            <person name="Berlin A."/>
            <person name="Chapman S.B."/>
            <person name="Chen Z."/>
            <person name="Freedman E."/>
            <person name="Gellesch M."/>
            <person name="Goldberg J."/>
            <person name="Griggs A."/>
            <person name="Gujja S."/>
            <person name="Heilman E."/>
            <person name="Heiman D."/>
            <person name="Howarth C."/>
            <person name="Mehta T."/>
            <person name="Neiman D."/>
            <person name="Pearson M."/>
            <person name="Roberts A."/>
            <person name="Saif S."/>
            <person name="Shea T."/>
            <person name="Shenoy N."/>
            <person name="Sisk P."/>
            <person name="Stolte C."/>
            <person name="Sykes S."/>
            <person name="White J."/>
            <person name="Yandava C."/>
            <person name="Haas B."/>
            <person name="Nusbaum C."/>
            <person name="Birren B."/>
        </authorList>
    </citation>
    <scope>NUCLEOTIDE SEQUENCE</scope>
    <source>
        <strain evidence="21">ATCC 30864</strain>
    </source>
</reference>
<keyword evidence="9" id="KW-0256">Endoplasmic reticulum</keyword>
<keyword evidence="13" id="KW-0443">Lipid metabolism</keyword>
<dbReference type="PANTHER" id="PTHR13693">
    <property type="entry name" value="CLASS II AMINOTRANSFERASE/8-AMINO-7-OXONONANOATE SYNTHASE"/>
    <property type="match status" value="1"/>
</dbReference>
<evidence type="ECO:0000256" key="7">
    <source>
        <dbReference type="ARBA" id="ARBA00022679"/>
    </source>
</evidence>
<dbReference type="GO" id="GO:0046512">
    <property type="term" value="P:sphingosine biosynthetic process"/>
    <property type="evidence" value="ECO:0007669"/>
    <property type="project" value="TreeGrafter"/>
</dbReference>
<comment type="subcellular location">
    <subcellularLocation>
        <location evidence="2">Endoplasmic reticulum membrane</location>
        <topology evidence="2">Single-pass membrane protein</topology>
    </subcellularLocation>
</comment>
<dbReference type="GO" id="GO:0005789">
    <property type="term" value="C:endoplasmic reticulum membrane"/>
    <property type="evidence" value="ECO:0007669"/>
    <property type="project" value="UniProtKB-SubCell"/>
</dbReference>
<dbReference type="FunFam" id="3.90.1150.10:FF:000004">
    <property type="entry name" value="2-amino-3-ketobutyrate coenzyme A ligase"/>
    <property type="match status" value="1"/>
</dbReference>